<gene>
    <name evidence="2" type="ORF">METZ01_LOCUS407374</name>
</gene>
<dbReference type="SUPFAM" id="SSF56176">
    <property type="entry name" value="FAD-binding/transporter-associated domain-like"/>
    <property type="match status" value="1"/>
</dbReference>
<feature type="non-terminal residue" evidence="2">
    <location>
        <position position="186"/>
    </location>
</feature>
<dbReference type="EMBL" id="UINC01157498">
    <property type="protein sequence ID" value="SVD54520.1"/>
    <property type="molecule type" value="Genomic_DNA"/>
</dbReference>
<organism evidence="2">
    <name type="scientific">marine metagenome</name>
    <dbReference type="NCBI Taxonomy" id="408172"/>
    <lineage>
        <taxon>unclassified sequences</taxon>
        <taxon>metagenomes</taxon>
        <taxon>ecological metagenomes</taxon>
    </lineage>
</organism>
<dbReference type="PANTHER" id="PTHR42659:SF9">
    <property type="entry name" value="XANTHINE DEHYDROGENASE FAD-BINDING SUBUNIT XDHB-RELATED"/>
    <property type="match status" value="1"/>
</dbReference>
<evidence type="ECO:0000313" key="2">
    <source>
        <dbReference type="EMBL" id="SVD54520.1"/>
    </source>
</evidence>
<name>A0A382W7M2_9ZZZZ</name>
<dbReference type="InterPro" id="IPR016167">
    <property type="entry name" value="FAD-bd_PCMH_sub1"/>
</dbReference>
<reference evidence="2" key="1">
    <citation type="submission" date="2018-05" db="EMBL/GenBank/DDBJ databases">
        <authorList>
            <person name="Lanie J.A."/>
            <person name="Ng W.-L."/>
            <person name="Kazmierczak K.M."/>
            <person name="Andrzejewski T.M."/>
            <person name="Davidsen T.M."/>
            <person name="Wayne K.J."/>
            <person name="Tettelin H."/>
            <person name="Glass J.I."/>
            <person name="Rusch D."/>
            <person name="Podicherti R."/>
            <person name="Tsui H.-C.T."/>
            <person name="Winkler M.E."/>
        </authorList>
    </citation>
    <scope>NUCLEOTIDE SEQUENCE</scope>
</reference>
<dbReference type="Pfam" id="PF00941">
    <property type="entry name" value="FAD_binding_5"/>
    <property type="match status" value="1"/>
</dbReference>
<feature type="domain" description="FAD-binding PCMH-type" evidence="1">
    <location>
        <begin position="1"/>
        <end position="171"/>
    </location>
</feature>
<dbReference type="InterPro" id="IPR036318">
    <property type="entry name" value="FAD-bd_PCMH-like_sf"/>
</dbReference>
<dbReference type="InterPro" id="IPR016169">
    <property type="entry name" value="FAD-bd_PCMH_sub2"/>
</dbReference>
<dbReference type="Gene3D" id="3.30.43.10">
    <property type="entry name" value="Uridine Diphospho-n-acetylenolpyruvylglucosamine Reductase, domain 2"/>
    <property type="match status" value="1"/>
</dbReference>
<dbReference type="InterPro" id="IPR016166">
    <property type="entry name" value="FAD-bd_PCMH"/>
</dbReference>
<dbReference type="InterPro" id="IPR002346">
    <property type="entry name" value="Mopterin_DH_FAD-bd"/>
</dbReference>
<evidence type="ECO:0000259" key="1">
    <source>
        <dbReference type="PROSITE" id="PS51387"/>
    </source>
</evidence>
<dbReference type="AlphaFoldDB" id="A0A382W7M2"/>
<dbReference type="GO" id="GO:0071949">
    <property type="term" value="F:FAD binding"/>
    <property type="evidence" value="ECO:0007669"/>
    <property type="project" value="InterPro"/>
</dbReference>
<dbReference type="InterPro" id="IPR051312">
    <property type="entry name" value="Diverse_Substr_Oxidored"/>
</dbReference>
<accession>A0A382W7M2</accession>
<dbReference type="PROSITE" id="PS51387">
    <property type="entry name" value="FAD_PCMH"/>
    <property type="match status" value="1"/>
</dbReference>
<proteinExistence type="predicted"/>
<dbReference type="GO" id="GO:0016491">
    <property type="term" value="F:oxidoreductase activity"/>
    <property type="evidence" value="ECO:0007669"/>
    <property type="project" value="InterPro"/>
</dbReference>
<dbReference type="Gene3D" id="3.30.465.10">
    <property type="match status" value="1"/>
</dbReference>
<sequence length="186" mass="18890">MRYAAPATVDEARALLSDNPGSQVFAGATDLVPQMRSGRPAPSVLVDLKGIERLTAVTHEDGQWTIGAATPAVDLTRDAAFTAAFPGLSEGAGLIGSDQIQNRSSLGGNLANASPAADSVPALIANAGQAVIATADGTRTVPASEIVTGPGSTSLADGEFIVEFMLADPPAGTGDAYLRMIPRTEM</sequence>
<dbReference type="PANTHER" id="PTHR42659">
    <property type="entry name" value="XANTHINE DEHYDROGENASE SUBUNIT C-RELATED"/>
    <property type="match status" value="1"/>
</dbReference>
<protein>
    <recommendedName>
        <fullName evidence="1">FAD-binding PCMH-type domain-containing protein</fullName>
    </recommendedName>
</protein>